<proteinExistence type="predicted"/>
<name>A0A518IPW8_9BACT</name>
<dbReference type="Pfam" id="PF08818">
    <property type="entry name" value="DUF1801"/>
    <property type="match status" value="1"/>
</dbReference>
<dbReference type="RefSeq" id="WP_145282857.1">
    <property type="nucleotide sequence ID" value="NZ_CP036318.1"/>
</dbReference>
<evidence type="ECO:0000259" key="1">
    <source>
        <dbReference type="Pfam" id="PF08818"/>
    </source>
</evidence>
<organism evidence="2 3">
    <name type="scientific">Rosistilla oblonga</name>
    <dbReference type="NCBI Taxonomy" id="2527990"/>
    <lineage>
        <taxon>Bacteria</taxon>
        <taxon>Pseudomonadati</taxon>
        <taxon>Planctomycetota</taxon>
        <taxon>Planctomycetia</taxon>
        <taxon>Pirellulales</taxon>
        <taxon>Pirellulaceae</taxon>
        <taxon>Rosistilla</taxon>
    </lineage>
</organism>
<evidence type="ECO:0000313" key="2">
    <source>
        <dbReference type="EMBL" id="QDV55110.1"/>
    </source>
</evidence>
<evidence type="ECO:0000313" key="3">
    <source>
        <dbReference type="Proteomes" id="UP000316770"/>
    </source>
</evidence>
<dbReference type="Proteomes" id="UP000316770">
    <property type="component" value="Chromosome"/>
</dbReference>
<dbReference type="InterPro" id="IPR014922">
    <property type="entry name" value="YdhG-like"/>
</dbReference>
<dbReference type="AlphaFoldDB" id="A0A518IPW8"/>
<accession>A0A518IPW8</accession>
<keyword evidence="3" id="KW-1185">Reference proteome</keyword>
<feature type="domain" description="YdhG-like" evidence="1">
    <location>
        <begin position="26"/>
        <end position="128"/>
    </location>
</feature>
<reference evidence="2 3" key="1">
    <citation type="submission" date="2019-02" db="EMBL/GenBank/DDBJ databases">
        <title>Deep-cultivation of Planctomycetes and their phenomic and genomic characterization uncovers novel biology.</title>
        <authorList>
            <person name="Wiegand S."/>
            <person name="Jogler M."/>
            <person name="Boedeker C."/>
            <person name="Pinto D."/>
            <person name="Vollmers J."/>
            <person name="Rivas-Marin E."/>
            <person name="Kohn T."/>
            <person name="Peeters S.H."/>
            <person name="Heuer A."/>
            <person name="Rast P."/>
            <person name="Oberbeckmann S."/>
            <person name="Bunk B."/>
            <person name="Jeske O."/>
            <person name="Meyerdierks A."/>
            <person name="Storesund J.E."/>
            <person name="Kallscheuer N."/>
            <person name="Luecker S."/>
            <person name="Lage O.M."/>
            <person name="Pohl T."/>
            <person name="Merkel B.J."/>
            <person name="Hornburger P."/>
            <person name="Mueller R.-W."/>
            <person name="Bruemmer F."/>
            <person name="Labrenz M."/>
            <person name="Spormann A.M."/>
            <person name="Op den Camp H."/>
            <person name="Overmann J."/>
            <person name="Amann R."/>
            <person name="Jetten M.S.M."/>
            <person name="Mascher T."/>
            <person name="Medema M.H."/>
            <person name="Devos D.P."/>
            <person name="Kaster A.-K."/>
            <person name="Ovreas L."/>
            <person name="Rohde M."/>
            <person name="Galperin M.Y."/>
            <person name="Jogler C."/>
        </authorList>
    </citation>
    <scope>NUCLEOTIDE SEQUENCE [LARGE SCALE GENOMIC DNA]</scope>
    <source>
        <strain evidence="2 3">Mal33</strain>
    </source>
</reference>
<gene>
    <name evidence="2" type="ORF">Mal33_10790</name>
</gene>
<dbReference type="EMBL" id="CP036318">
    <property type="protein sequence ID" value="QDV55110.1"/>
    <property type="molecule type" value="Genomic_DNA"/>
</dbReference>
<sequence>MAENKTQPTDASVDDFIAAIDNSRRRADALTALAIYKEITRLPAVMWGPSIIGFGTYHYVYATGREGDMPAAAFSPRKSNMTFYVSDTFDGADSLFQRLGKHKRSVACLYINKLDDVDLEVLREIIARQYTHGYAC</sequence>
<protein>
    <recommendedName>
        <fullName evidence="1">YdhG-like domain-containing protein</fullName>
    </recommendedName>
</protein>